<dbReference type="EMBL" id="JAHUTJ010049477">
    <property type="protein sequence ID" value="MED6283148.1"/>
    <property type="molecule type" value="Genomic_DNA"/>
</dbReference>
<dbReference type="InterPro" id="IPR056242">
    <property type="entry name" value="PIN_TASOR"/>
</dbReference>
<dbReference type="InterPro" id="IPR046432">
    <property type="entry name" value="TASOR"/>
</dbReference>
<feature type="domain" description="TASOR alpha/beta" evidence="4">
    <location>
        <begin position="1835"/>
        <end position="1929"/>
    </location>
</feature>
<feature type="compositionally biased region" description="Basic residues" evidence="2">
    <location>
        <begin position="694"/>
        <end position="713"/>
    </location>
</feature>
<dbReference type="Proteomes" id="UP001352852">
    <property type="component" value="Unassembled WGS sequence"/>
</dbReference>
<feature type="domain" description="TASOR PIN" evidence="5">
    <location>
        <begin position="1933"/>
        <end position="2069"/>
    </location>
</feature>
<dbReference type="Pfam" id="PF24630">
    <property type="entry name" value="PIN_TASOR"/>
    <property type="match status" value="1"/>
</dbReference>
<name>A0ABU7E7C2_9TELE</name>
<feature type="domain" description="TASOR pseudo-PARP" evidence="3">
    <location>
        <begin position="70"/>
        <end position="217"/>
    </location>
</feature>
<dbReference type="Pfam" id="PF12509">
    <property type="entry name" value="DUF3715"/>
    <property type="match status" value="1"/>
</dbReference>
<feature type="region of interest" description="Disordered" evidence="2">
    <location>
        <begin position="693"/>
        <end position="716"/>
    </location>
</feature>
<evidence type="ECO:0000313" key="7">
    <source>
        <dbReference type="Proteomes" id="UP001352852"/>
    </source>
</evidence>
<reference evidence="6 7" key="1">
    <citation type="submission" date="2021-06" db="EMBL/GenBank/DDBJ databases">
        <authorList>
            <person name="Palmer J.M."/>
        </authorList>
    </citation>
    <scope>NUCLEOTIDE SEQUENCE [LARGE SCALE GENOMIC DNA]</scope>
    <source>
        <strain evidence="6 7">CL_MEX2019</strain>
        <tissue evidence="6">Muscle</tissue>
    </source>
</reference>
<feature type="compositionally biased region" description="Basic and acidic residues" evidence="2">
    <location>
        <begin position="609"/>
        <end position="618"/>
    </location>
</feature>
<proteinExistence type="inferred from homology"/>
<evidence type="ECO:0000259" key="4">
    <source>
        <dbReference type="Pfam" id="PF23314"/>
    </source>
</evidence>
<organism evidence="6 7">
    <name type="scientific">Characodon lateralis</name>
    <dbReference type="NCBI Taxonomy" id="208331"/>
    <lineage>
        <taxon>Eukaryota</taxon>
        <taxon>Metazoa</taxon>
        <taxon>Chordata</taxon>
        <taxon>Craniata</taxon>
        <taxon>Vertebrata</taxon>
        <taxon>Euteleostomi</taxon>
        <taxon>Actinopterygii</taxon>
        <taxon>Neopterygii</taxon>
        <taxon>Teleostei</taxon>
        <taxon>Neoteleostei</taxon>
        <taxon>Acanthomorphata</taxon>
        <taxon>Ovalentaria</taxon>
        <taxon>Atherinomorphae</taxon>
        <taxon>Cyprinodontiformes</taxon>
        <taxon>Goodeidae</taxon>
        <taxon>Characodon</taxon>
    </lineage>
</organism>
<evidence type="ECO:0008006" key="8">
    <source>
        <dbReference type="Google" id="ProtNLM"/>
    </source>
</evidence>
<comment type="caution">
    <text evidence="6">The sequence shown here is derived from an EMBL/GenBank/DDBJ whole genome shotgun (WGS) entry which is preliminary data.</text>
</comment>
<gene>
    <name evidence="6" type="ORF">CHARACLAT_005843</name>
</gene>
<feature type="region of interest" description="Disordered" evidence="2">
    <location>
        <begin position="769"/>
        <end position="801"/>
    </location>
</feature>
<feature type="compositionally biased region" description="Polar residues" evidence="2">
    <location>
        <begin position="1001"/>
        <end position="1011"/>
    </location>
</feature>
<sequence>MESRNGGASSEGFLIPVSESSDVFQSNILAPLQSAYLYEESKQFFRYKSAVLVKNPDLENKYEAFRAGKRNAGYSEDDLKETYCFLLFEDGIKANALGEMGVISGNSTCTTLGDPTKGVYISMYSDCLDLNRWYHGKSGYIAIIKLTKGKVRKVAENYTQNFTEPTVGFDCHVSEQLPSVSAKTSSFLAFERTQFYIYELLQDGSSGTSQSPSAACPFAIVSFSYMDTKASPVPQQRSEVKKQVRHYLTWRGKLQLESQCYHIDLRSTAVGFIPAQLPSVITVNQAISMSVLRNILPRAVFETCYDEEVFLEGFYCDLCEFGPSGTNEASSFALLLSEIKEKDLAFCIPLNDGGFLILMHSSHFLRYDDAESASAEVMQGLFVFPDSRVVRKDIKFGEKNSALSSQIQLVLPVLSYAEGEAEKTSMDLKDDLCEVLAHHMQSYATLINPGFSSSPFRPSRELSIFPDQYDVAEAHKHLYSSPEWNNGTWQTFKSYLSKPASFQIPIAKVSQILASGQEERREDLDDDVYICVSSPEEAPSSPVCVEAEDPITDEQSLGNIETSMDIGLPSAELQIAPTPVSQSAVEDNVQSKNITKDDLKCTPPTEQPNKPDDPRAEDPLTPPISEDLPAELIVSITSAEQSVPDEVSAAKHTDFHFSGLSTMAKLPAAEVNSVIESDKAKQCLDFSVVTKQQTRTKRRRRRRRCSLARKKNSKTSVKAQSLKIAISSVEVEHLSLKTEEHNEDAILPQLRNSLKPKWKKLHRRKRRFGKLSSKKRKLRPAAVDSTKARKKKSDAVPESSESTISLGVEALPLRKKTERWDLKPVISECGRILFPFGSGDQVKSVPCTKMDECLERSSHEVPVTFPDPVITNKQLGTALETAIDETTATNSINGGDHQLDLEDIILTPPDDDGGGVPLTSDFCTAFPRNYDTIGLSKTDETGSPVSLSAKGELLLSKLKSVLSRRKRKLDLTIKEQKRENADQESQSCFKKTKVDTETPKDSNATPQSVNVSKMPSVDPLFAYYLGLTPKENLENVQNTKELNTLKRKGSTEKDEHTSLDKQPQIIQRPLSIFSRRRRIKTLKRHPFISAENVKKKWWLHVQTPAGFTSEKRYNDCTNDNTVRKTVKENMKSTCTSTDALNLLADLALSNDNVQPQPNQALERTLKESMKKCDLSKGLSSSDQESVLHALLRNPSAKALQSPESPSACSSVADNELVALISKDHSYSLPPSSSLLLDLPGTTFQVPPLSGSTRLLNHHHTMYDNGDKILHSSVNMEDISEHNITSEYVKKRKFKCFRSFVIKEKSIQVTRKWEENYNFNLDSRFTSDPKDKVVIRALHGPWNFTLQDTSEEVRLIFHMWIGLFYSRSTARFFQVDPTFMPLRLEESASVEMASGILPGPTRPEIASAVGLSSQTETPNPVVSKTLDLRKKVNTVSVPESGILDLSVKSFNAKPVLSEQQLNKKATSVSNEPLKTRSALKPAADLQEKETFQLHKDIEHFKDIPSEVKDDKDIKSKTIKTDHNALCYDHYETPSSKSDRTLCQREEINICSKSEESCPELRDGHPNFMEQSCPELRDGHSNFMEHTVNGTVENKTEHITERVDSDKSLTCDDDDALSEDGHIADPQTSIQCTVFNTGQKRSYSFLEQFSQRCLQNDITRASMEQECLIFLEKMKNLMKKSKREPLYQLNTYDCSMSCTSPLTVSFSSIEEEDDSVEILDTPLLRHKIKVDMSNSKDQTASKEEGKVLHSVSQERNNPMEHAGISTMTAECARLYNAKMHDVCSAKKVPPRLKTKKGHQGDSRTETSNHFDFCDQMKKELDETFRSNLNAVVKKSCKTKYRFYILVTSDEVCFEETKAQLEAEGHTAVQPSEFFLGEDSSSSLLIILRNEDIAEHICKIPDLLKLKMTPGVLFAGIDEPDDVLNLTHQELFTRAGFVMFDRAVLEPLSICNMKKISKNLEELSRMGKWKWMLHYRDSRRLKENARLSEEANQKKLFVYWCQDAGILEVLPYHECDQMTRNQPDYLECLLRLQVQHISSRFPVFITDMTTDSAFEKNGIFTMTLNTFLTKSATEIFSLTEKPRLMSTL</sequence>
<dbReference type="InterPro" id="IPR022188">
    <property type="entry name" value="TASOR_DUF3715"/>
</dbReference>
<evidence type="ECO:0000259" key="5">
    <source>
        <dbReference type="Pfam" id="PF24630"/>
    </source>
</evidence>
<keyword evidence="7" id="KW-1185">Reference proteome</keyword>
<evidence type="ECO:0000259" key="3">
    <source>
        <dbReference type="Pfam" id="PF12509"/>
    </source>
</evidence>
<dbReference type="PANTHER" id="PTHR16207">
    <property type="entry name" value="SET DOMAIN-CONTAINING PROTEIN"/>
    <property type="match status" value="1"/>
</dbReference>
<feature type="region of interest" description="Disordered" evidence="2">
    <location>
        <begin position="976"/>
        <end position="1011"/>
    </location>
</feature>
<comment type="similarity">
    <text evidence="1">Belongs to the TASOR family.</text>
</comment>
<evidence type="ECO:0000256" key="2">
    <source>
        <dbReference type="SAM" id="MobiDB-lite"/>
    </source>
</evidence>
<feature type="region of interest" description="Disordered" evidence="2">
    <location>
        <begin position="592"/>
        <end position="625"/>
    </location>
</feature>
<evidence type="ECO:0000313" key="6">
    <source>
        <dbReference type="EMBL" id="MED6283148.1"/>
    </source>
</evidence>
<dbReference type="PANTHER" id="PTHR16207:SF10">
    <property type="entry name" value="PROTEIN TASOR 2"/>
    <property type="match status" value="1"/>
</dbReference>
<feature type="compositionally biased region" description="Basic residues" evidence="2">
    <location>
        <begin position="769"/>
        <end position="779"/>
    </location>
</feature>
<dbReference type="InterPro" id="IPR056243">
    <property type="entry name" value="TASOR_ab_dom"/>
</dbReference>
<protein>
    <recommendedName>
        <fullName evidence="8">DUF3715 domain-containing protein</fullName>
    </recommendedName>
</protein>
<evidence type="ECO:0000256" key="1">
    <source>
        <dbReference type="ARBA" id="ARBA00008058"/>
    </source>
</evidence>
<accession>A0ABU7E7C2</accession>
<dbReference type="Pfam" id="PF23314">
    <property type="entry name" value="TASOR_alpha-beta"/>
    <property type="match status" value="1"/>
</dbReference>